<dbReference type="Pfam" id="PF17035">
    <property type="entry name" value="BET"/>
    <property type="match status" value="1"/>
</dbReference>
<dbReference type="InterPro" id="IPR038336">
    <property type="entry name" value="NET_sf"/>
</dbReference>
<feature type="compositionally biased region" description="Polar residues" evidence="5">
    <location>
        <begin position="275"/>
        <end position="284"/>
    </location>
</feature>
<feature type="compositionally biased region" description="Basic and acidic residues" evidence="5">
    <location>
        <begin position="555"/>
        <end position="570"/>
    </location>
</feature>
<feature type="compositionally biased region" description="Low complexity" evidence="5">
    <location>
        <begin position="318"/>
        <end position="331"/>
    </location>
</feature>
<dbReference type="Gene3D" id="1.20.920.10">
    <property type="entry name" value="Bromodomain-like"/>
    <property type="match status" value="2"/>
</dbReference>
<keyword evidence="9" id="KW-1185">Reference proteome</keyword>
<feature type="compositionally biased region" description="Polar residues" evidence="5">
    <location>
        <begin position="576"/>
        <end position="590"/>
    </location>
</feature>
<evidence type="ECO:0000313" key="9">
    <source>
        <dbReference type="Proteomes" id="UP000824890"/>
    </source>
</evidence>
<feature type="region of interest" description="Disordered" evidence="5">
    <location>
        <begin position="254"/>
        <end position="284"/>
    </location>
</feature>
<keyword evidence="2 4" id="KW-0103">Bromodomain</keyword>
<evidence type="ECO:0000259" key="6">
    <source>
        <dbReference type="PROSITE" id="PS50014"/>
    </source>
</evidence>
<dbReference type="PANTHER" id="PTHR45926">
    <property type="entry name" value="OSJNBA0053K19.4 PROTEIN"/>
    <property type="match status" value="1"/>
</dbReference>
<protein>
    <submittedName>
        <fullName evidence="8">Uncharacterized protein</fullName>
    </submittedName>
</protein>
<dbReference type="Proteomes" id="UP000824890">
    <property type="component" value="Unassembled WGS sequence"/>
</dbReference>
<dbReference type="InterPro" id="IPR027353">
    <property type="entry name" value="NET_dom"/>
</dbReference>
<dbReference type="PROSITE" id="PS50014">
    <property type="entry name" value="BROMODOMAIN_2"/>
    <property type="match status" value="2"/>
</dbReference>
<feature type="compositionally biased region" description="Low complexity" evidence="5">
    <location>
        <begin position="600"/>
        <end position="622"/>
    </location>
</feature>
<evidence type="ECO:0000256" key="5">
    <source>
        <dbReference type="SAM" id="MobiDB-lite"/>
    </source>
</evidence>
<evidence type="ECO:0000256" key="4">
    <source>
        <dbReference type="PROSITE-ProRule" id="PRU00035"/>
    </source>
</evidence>
<dbReference type="EMBL" id="JAGKQM010000012">
    <property type="protein sequence ID" value="KAH0897761.1"/>
    <property type="molecule type" value="Genomic_DNA"/>
</dbReference>
<evidence type="ECO:0000256" key="2">
    <source>
        <dbReference type="ARBA" id="ARBA00023117"/>
    </source>
</evidence>
<feature type="domain" description="Bromo" evidence="6">
    <location>
        <begin position="91"/>
        <end position="130"/>
    </location>
</feature>
<dbReference type="SUPFAM" id="SSF47370">
    <property type="entry name" value="Bromodomain"/>
    <property type="match status" value="2"/>
</dbReference>
<name>A0ABQ8AZ09_BRANA</name>
<feature type="compositionally biased region" description="Basic and acidic residues" evidence="5">
    <location>
        <begin position="254"/>
        <end position="269"/>
    </location>
</feature>
<organism evidence="8 9">
    <name type="scientific">Brassica napus</name>
    <name type="common">Rape</name>
    <dbReference type="NCBI Taxonomy" id="3708"/>
    <lineage>
        <taxon>Eukaryota</taxon>
        <taxon>Viridiplantae</taxon>
        <taxon>Streptophyta</taxon>
        <taxon>Embryophyta</taxon>
        <taxon>Tracheophyta</taxon>
        <taxon>Spermatophyta</taxon>
        <taxon>Magnoliopsida</taxon>
        <taxon>eudicotyledons</taxon>
        <taxon>Gunneridae</taxon>
        <taxon>Pentapetalae</taxon>
        <taxon>rosids</taxon>
        <taxon>malvids</taxon>
        <taxon>Brassicales</taxon>
        <taxon>Brassicaceae</taxon>
        <taxon>Brassiceae</taxon>
        <taxon>Brassica</taxon>
    </lineage>
</organism>
<sequence length="622" mass="69084">MASGAIVPKAKHKRREIGNKRLKPTTAAVRPIPLVMMKISLNSTSKLEVRNLKRKLTAELERVRTLINRLEPVPDKTREQWLRQRQSSDFDYHTIVKKPMDLGTVKSRLSKSWYESPSEFAEDVRLTFNNVGHDVHRMAQFSLNMFEEKWAPLETQYESLNSRQQPSPLPPILVETRTLETAESMTNAVEPLALAVSPEKREEEESKVVEIIKKTNPDLAQQEDDIELDIDSLDLQTLWELYRFVTGYKEGLSKKKEEQGLSSEREAESVHNGVQEPNTLVTGPESTKVTELGHVASPAQQWGATQAKGRCNGRETSVYSSSLALSPSSSSERQTTHSTPPSSKFRGLKSTTGIDRMRMEGLTLANSVMLMITWSSLAMASGAIAGGGVSKTKHKRSSKRLKPTTAARLVSPSNSLGSDVNRQMMKISLNSISKLEVRNLKRKLTSDLEKVRNLINRLEPHKFGSIFNTPVDAVKSGLHDYHTIVKKPMDLGTVKTRLSKSWYESPLEFAEDVRLTFNNALLYNPVGHDVHRMAELLLSMFEDQFVTGYKESLGNKKEEQGLSSEREAESVHNGVQEPNTLVTGPESTKVTELGHVNAVSSSSSSGSGSSSDSDSDSSGHGS</sequence>
<keyword evidence="3" id="KW-0804">Transcription</keyword>
<keyword evidence="1" id="KW-0805">Transcription regulation</keyword>
<dbReference type="PRINTS" id="PR00503">
    <property type="entry name" value="BROMODOMAIN"/>
</dbReference>
<dbReference type="InterPro" id="IPR001487">
    <property type="entry name" value="Bromodomain"/>
</dbReference>
<dbReference type="PROSITE" id="PS51525">
    <property type="entry name" value="NET"/>
    <property type="match status" value="1"/>
</dbReference>
<comment type="caution">
    <text evidence="8">The sequence shown here is derived from an EMBL/GenBank/DDBJ whole genome shotgun (WGS) entry which is preliminary data.</text>
</comment>
<evidence type="ECO:0000259" key="7">
    <source>
        <dbReference type="PROSITE" id="PS51525"/>
    </source>
</evidence>
<evidence type="ECO:0000256" key="3">
    <source>
        <dbReference type="ARBA" id="ARBA00023163"/>
    </source>
</evidence>
<evidence type="ECO:0000313" key="8">
    <source>
        <dbReference type="EMBL" id="KAH0897761.1"/>
    </source>
</evidence>
<dbReference type="Pfam" id="PF00439">
    <property type="entry name" value="Bromodomain"/>
    <property type="match status" value="2"/>
</dbReference>
<feature type="compositionally biased region" description="Polar residues" evidence="5">
    <location>
        <begin position="332"/>
        <end position="342"/>
    </location>
</feature>
<accession>A0ABQ8AZ09</accession>
<dbReference type="Gene3D" id="1.20.1270.220">
    <property type="match status" value="1"/>
</dbReference>
<gene>
    <name evidence="8" type="ORF">HID58_047329</name>
</gene>
<proteinExistence type="predicted"/>
<feature type="region of interest" description="Disordered" evidence="5">
    <location>
        <begin position="318"/>
        <end position="352"/>
    </location>
</feature>
<feature type="region of interest" description="Disordered" evidence="5">
    <location>
        <begin position="555"/>
        <end position="622"/>
    </location>
</feature>
<feature type="domain" description="Bromo" evidence="6">
    <location>
        <begin position="459"/>
        <end position="531"/>
    </location>
</feature>
<reference evidence="8 9" key="1">
    <citation type="submission" date="2021-05" db="EMBL/GenBank/DDBJ databases">
        <title>Genome Assembly of Synthetic Allotetraploid Brassica napus Reveals Homoeologous Exchanges between Subgenomes.</title>
        <authorList>
            <person name="Davis J.T."/>
        </authorList>
    </citation>
    <scope>NUCLEOTIDE SEQUENCE [LARGE SCALE GENOMIC DNA]</scope>
    <source>
        <strain evidence="9">cv. Da-Ae</strain>
        <tissue evidence="8">Seedling</tissue>
    </source>
</reference>
<dbReference type="InterPro" id="IPR036427">
    <property type="entry name" value="Bromodomain-like_sf"/>
</dbReference>
<dbReference type="SMART" id="SM00297">
    <property type="entry name" value="BROMO"/>
    <property type="match status" value="2"/>
</dbReference>
<evidence type="ECO:0000256" key="1">
    <source>
        <dbReference type="ARBA" id="ARBA00023015"/>
    </source>
</evidence>
<feature type="domain" description="NET" evidence="7">
    <location>
        <begin position="167"/>
        <end position="256"/>
    </location>
</feature>